<dbReference type="Proteomes" id="UP001378960">
    <property type="component" value="Unassembled WGS sequence"/>
</dbReference>
<evidence type="ECO:0000313" key="4">
    <source>
        <dbReference type="Proteomes" id="UP001378960"/>
    </source>
</evidence>
<dbReference type="AlphaFoldDB" id="A0AAV5QXN2"/>
<dbReference type="EMBL" id="BTGB01000001">
    <property type="protein sequence ID" value="GMM43701.1"/>
    <property type="molecule type" value="Genomic_DNA"/>
</dbReference>
<accession>A0AAV5QXN2</accession>
<gene>
    <name evidence="3" type="ORF">DAPK24_002760</name>
</gene>
<dbReference type="Pfam" id="PF15460">
    <property type="entry name" value="SAS4"/>
    <property type="match status" value="1"/>
</dbReference>
<comment type="caution">
    <text evidence="3">The sequence shown here is derived from an EMBL/GenBank/DDBJ whole genome shotgun (WGS) entry which is preliminary data.</text>
</comment>
<organism evidence="3 4">
    <name type="scientific">Pichia kluyveri</name>
    <name type="common">Yeast</name>
    <dbReference type="NCBI Taxonomy" id="36015"/>
    <lineage>
        <taxon>Eukaryota</taxon>
        <taxon>Fungi</taxon>
        <taxon>Dikarya</taxon>
        <taxon>Ascomycota</taxon>
        <taxon>Saccharomycotina</taxon>
        <taxon>Pichiomycetes</taxon>
        <taxon>Pichiales</taxon>
        <taxon>Pichiaceae</taxon>
        <taxon>Pichia</taxon>
    </lineage>
</organism>
<evidence type="ECO:0000259" key="2">
    <source>
        <dbReference type="Pfam" id="PF15460"/>
    </source>
</evidence>
<feature type="region of interest" description="Disordered" evidence="1">
    <location>
        <begin position="1"/>
        <end position="24"/>
    </location>
</feature>
<reference evidence="3 4" key="1">
    <citation type="journal article" date="2023" name="Elife">
        <title>Identification of key yeast species and microbe-microbe interactions impacting larval growth of Drosophila in the wild.</title>
        <authorList>
            <person name="Mure A."/>
            <person name="Sugiura Y."/>
            <person name="Maeda R."/>
            <person name="Honda K."/>
            <person name="Sakurai N."/>
            <person name="Takahashi Y."/>
            <person name="Watada M."/>
            <person name="Katoh T."/>
            <person name="Gotoh A."/>
            <person name="Gotoh Y."/>
            <person name="Taniguchi I."/>
            <person name="Nakamura K."/>
            <person name="Hayashi T."/>
            <person name="Katayama T."/>
            <person name="Uemura T."/>
            <person name="Hattori Y."/>
        </authorList>
    </citation>
    <scope>NUCLEOTIDE SEQUENCE [LARGE SCALE GENOMIC DNA]</scope>
    <source>
        <strain evidence="3 4">PK-24</strain>
    </source>
</reference>
<protein>
    <recommendedName>
        <fullName evidence="2">Something about silencing protein 4 domain-containing protein</fullName>
    </recommendedName>
</protein>
<sequence length="328" mass="38352">MGDEPQVKRRRGRPVRNPFDVSGNGVNNGLHGLSGLEITALRKSFNGDKKYDFEKFLKESVPEQYTINVIDDKEESDRLFRGDNCVLKLFKYGDDEKDDENLSLNDMKERIDMSKFEINLIDHERIKGPDKNIGKVGIDPLDDASYNKIHEKLSRREKKFTTSDRLKMLNEVDNCIELLSILGTGLRKSALKDILSNYVVENIELSDEHIYRLSQLLGTITHINDPTNTYEMILKYRLTVREIRSFLLNYFKVKTLEDMLKKEIRRIQQIDNYDPFIEPITNDNIEELKEIRLKDRDKRMGKIVTIKFKENVELLVDPISKPKVVIRK</sequence>
<dbReference type="InterPro" id="IPR029184">
    <property type="entry name" value="Sas4_dom"/>
</dbReference>
<feature type="domain" description="Something about silencing protein 4" evidence="2">
    <location>
        <begin position="139"/>
        <end position="262"/>
    </location>
</feature>
<evidence type="ECO:0000256" key="1">
    <source>
        <dbReference type="SAM" id="MobiDB-lite"/>
    </source>
</evidence>
<proteinExistence type="predicted"/>
<keyword evidence="4" id="KW-1185">Reference proteome</keyword>
<name>A0AAV5QXN2_PICKL</name>
<evidence type="ECO:0000313" key="3">
    <source>
        <dbReference type="EMBL" id="GMM43701.1"/>
    </source>
</evidence>